<proteinExistence type="predicted"/>
<dbReference type="RefSeq" id="WP_184812637.1">
    <property type="nucleotide sequence ID" value="NZ_JACHJQ010000005.1"/>
</dbReference>
<dbReference type="Proteomes" id="UP000520767">
    <property type="component" value="Unassembled WGS sequence"/>
</dbReference>
<gene>
    <name evidence="3" type="ORF">FHR82_004743</name>
</gene>
<organism evidence="3 4">
    <name type="scientific">Actinophytocola algeriensis</name>
    <dbReference type="NCBI Taxonomy" id="1768010"/>
    <lineage>
        <taxon>Bacteria</taxon>
        <taxon>Bacillati</taxon>
        <taxon>Actinomycetota</taxon>
        <taxon>Actinomycetes</taxon>
        <taxon>Pseudonocardiales</taxon>
        <taxon>Pseudonocardiaceae</taxon>
    </lineage>
</organism>
<dbReference type="InterPro" id="IPR008040">
    <property type="entry name" value="Hydant_A_N"/>
</dbReference>
<accession>A0A7W7VFX8</accession>
<protein>
    <recommendedName>
        <fullName evidence="2">Hydantoinase/oxoprolinase N-terminal domain-containing protein</fullName>
    </recommendedName>
</protein>
<reference evidence="3 4" key="1">
    <citation type="submission" date="2020-08" db="EMBL/GenBank/DDBJ databases">
        <title>Genomic Encyclopedia of Type Strains, Phase III (KMG-III): the genomes of soil and plant-associated and newly described type strains.</title>
        <authorList>
            <person name="Whitman W."/>
        </authorList>
    </citation>
    <scope>NUCLEOTIDE SEQUENCE [LARGE SCALE GENOMIC DNA]</scope>
    <source>
        <strain evidence="3 4">CECT 8960</strain>
    </source>
</reference>
<keyword evidence="4" id="KW-1185">Reference proteome</keyword>
<dbReference type="Pfam" id="PF05378">
    <property type="entry name" value="Hydant_A_N"/>
    <property type="match status" value="1"/>
</dbReference>
<dbReference type="GO" id="GO:0016787">
    <property type="term" value="F:hydrolase activity"/>
    <property type="evidence" value="ECO:0007669"/>
    <property type="project" value="InterPro"/>
</dbReference>
<evidence type="ECO:0000259" key="2">
    <source>
        <dbReference type="Pfam" id="PF05378"/>
    </source>
</evidence>
<evidence type="ECO:0000313" key="4">
    <source>
        <dbReference type="Proteomes" id="UP000520767"/>
    </source>
</evidence>
<name>A0A7W7VFX8_9PSEU</name>
<dbReference type="AlphaFoldDB" id="A0A7W7VFX8"/>
<dbReference type="PANTHER" id="PTHR11365">
    <property type="entry name" value="5-OXOPROLINASE RELATED"/>
    <property type="match status" value="1"/>
</dbReference>
<evidence type="ECO:0000313" key="3">
    <source>
        <dbReference type="EMBL" id="MBB4908490.1"/>
    </source>
</evidence>
<sequence>MSDLAHHTGGYRLGIALDGDEVAGALVDVHGTVVAVTTRRLTGKPTPDDALHAALAPLLAHAEVDGGGTAGDIDRVLFAISELDDVVVEPDTDGSAPQETWTGGHGPVAAVRLGAATTAVPPLALWPPEFRDRVVLASTCVSGGARLDGTELEPLDEAGLAAFARTVAGKVEAVAVTGVFATLTPDHELAAAAVLERELGGRVRIVLSHEIGGSGLLERENATVLQAVMTPPACRDAERLQQVLVAHGLGHAEVFFARNDGTIMAIDYAATHPLALYGGAAAATVRGTALLAGEQDTLVALTRADGTAPSIGAVTAGLPRLTSGHTTIAGVPTSLRMVAQVPVRPDGARCDTRALTEAIDRAKVAPTDLPLLLGGPGAEELAATLPPHLAGTVSVRCPPWAAAAAAVGVATAPVGGEARRILALSDDDASVVRETVDEAARVAAVRAGADPQRARAKLREETPLSYLAEPAVALLARAEGPPRSAVPAGRPRPTTVPLEENGI</sequence>
<feature type="region of interest" description="Disordered" evidence="1">
    <location>
        <begin position="479"/>
        <end position="503"/>
    </location>
</feature>
<dbReference type="InterPro" id="IPR045079">
    <property type="entry name" value="Oxoprolinase-like"/>
</dbReference>
<comment type="caution">
    <text evidence="3">The sequence shown here is derived from an EMBL/GenBank/DDBJ whole genome shotgun (WGS) entry which is preliminary data.</text>
</comment>
<dbReference type="EMBL" id="JACHJQ010000005">
    <property type="protein sequence ID" value="MBB4908490.1"/>
    <property type="molecule type" value="Genomic_DNA"/>
</dbReference>
<evidence type="ECO:0000256" key="1">
    <source>
        <dbReference type="SAM" id="MobiDB-lite"/>
    </source>
</evidence>
<feature type="domain" description="Hydantoinase/oxoprolinase N-terminal" evidence="2">
    <location>
        <begin position="140"/>
        <end position="198"/>
    </location>
</feature>